<sequence length="61" mass="6888">MNYNNPDALSAVVWQLSMTRDPLPLGKDENGDLYRIVLDSEYALLADQPEPVISSELQRPK</sequence>
<gene>
    <name evidence="1" type="ORF">PHISCL_10737</name>
</gene>
<evidence type="ECO:0000313" key="1">
    <source>
        <dbReference type="EMBL" id="RJE16926.1"/>
    </source>
</evidence>
<dbReference type="Proteomes" id="UP000266188">
    <property type="component" value="Unassembled WGS sequence"/>
</dbReference>
<evidence type="ECO:0000313" key="2">
    <source>
        <dbReference type="Proteomes" id="UP000266188"/>
    </source>
</evidence>
<reference evidence="2" key="1">
    <citation type="submission" date="2017-02" db="EMBL/GenBank/DDBJ databases">
        <authorList>
            <person name="Tafer H."/>
            <person name="Lopandic K."/>
        </authorList>
    </citation>
    <scope>NUCLEOTIDE SEQUENCE [LARGE SCALE GENOMIC DNA]</scope>
    <source>
        <strain evidence="2">CBS 366.77</strain>
    </source>
</reference>
<proteinExistence type="predicted"/>
<comment type="caution">
    <text evidence="1">The sequence shown here is derived from an EMBL/GenBank/DDBJ whole genome shotgun (WGS) entry which is preliminary data.</text>
</comment>
<accession>A0A3A2Z210</accession>
<name>A0A3A2Z210_9EURO</name>
<protein>
    <submittedName>
        <fullName evidence="1">Uncharacterized protein</fullName>
    </submittedName>
</protein>
<dbReference type="AlphaFoldDB" id="A0A3A2Z210"/>
<keyword evidence="2" id="KW-1185">Reference proteome</keyword>
<dbReference type="EMBL" id="MVGC01002154">
    <property type="protein sequence ID" value="RJE16926.1"/>
    <property type="molecule type" value="Genomic_DNA"/>
</dbReference>
<organism evidence="1 2">
    <name type="scientific">Aspergillus sclerotialis</name>
    <dbReference type="NCBI Taxonomy" id="2070753"/>
    <lineage>
        <taxon>Eukaryota</taxon>
        <taxon>Fungi</taxon>
        <taxon>Dikarya</taxon>
        <taxon>Ascomycota</taxon>
        <taxon>Pezizomycotina</taxon>
        <taxon>Eurotiomycetes</taxon>
        <taxon>Eurotiomycetidae</taxon>
        <taxon>Eurotiales</taxon>
        <taxon>Aspergillaceae</taxon>
        <taxon>Aspergillus</taxon>
        <taxon>Aspergillus subgen. Polypaecilum</taxon>
    </lineage>
</organism>